<dbReference type="GO" id="GO:0004177">
    <property type="term" value="F:aminopeptidase activity"/>
    <property type="evidence" value="ECO:0007669"/>
    <property type="project" value="UniProtKB-KW"/>
</dbReference>
<protein>
    <submittedName>
        <fullName evidence="2">L-aminopeptidase DmpA. Serine peptidase. MEROPS family S58</fullName>
    </submittedName>
</protein>
<proteinExistence type="inferred from homology"/>
<evidence type="ECO:0000313" key="3">
    <source>
        <dbReference type="Proteomes" id="UP000197065"/>
    </source>
</evidence>
<organism evidence="2 3">
    <name type="scientific">Arboricoccus pini</name>
    <dbReference type="NCBI Taxonomy" id="1963835"/>
    <lineage>
        <taxon>Bacteria</taxon>
        <taxon>Pseudomonadati</taxon>
        <taxon>Pseudomonadota</taxon>
        <taxon>Alphaproteobacteria</taxon>
        <taxon>Geminicoccales</taxon>
        <taxon>Geminicoccaceae</taxon>
        <taxon>Arboricoccus</taxon>
    </lineage>
</organism>
<evidence type="ECO:0000313" key="2">
    <source>
        <dbReference type="EMBL" id="SNB61609.1"/>
    </source>
</evidence>
<dbReference type="RefSeq" id="WP_088560144.1">
    <property type="nucleotide sequence ID" value="NZ_FYEH01000002.1"/>
</dbReference>
<name>A0A212QQB6_9PROT</name>
<dbReference type="PANTHER" id="PTHR36512:SF3">
    <property type="entry name" value="BLR5678 PROTEIN"/>
    <property type="match status" value="1"/>
</dbReference>
<dbReference type="PANTHER" id="PTHR36512">
    <property type="entry name" value="D-AMINOPEPTIDASE"/>
    <property type="match status" value="1"/>
</dbReference>
<dbReference type="OrthoDB" id="9770388at2"/>
<dbReference type="SUPFAM" id="SSF56266">
    <property type="entry name" value="DmpA/ArgJ-like"/>
    <property type="match status" value="1"/>
</dbReference>
<evidence type="ECO:0000256" key="1">
    <source>
        <dbReference type="ARBA" id="ARBA00007068"/>
    </source>
</evidence>
<keyword evidence="2" id="KW-0378">Hydrolase</keyword>
<reference evidence="2 3" key="1">
    <citation type="submission" date="2017-06" db="EMBL/GenBank/DDBJ databases">
        <authorList>
            <person name="Kim H.J."/>
            <person name="Triplett B.A."/>
        </authorList>
    </citation>
    <scope>NUCLEOTIDE SEQUENCE [LARGE SCALE GENOMIC DNA]</scope>
    <source>
        <strain evidence="2 3">B29T1</strain>
    </source>
</reference>
<keyword evidence="3" id="KW-1185">Reference proteome</keyword>
<keyword evidence="2" id="KW-0031">Aminopeptidase</keyword>
<sequence>MKRQRLRDLGYRIGDLPTGPLNAITDIAGVRVGMTTLITDEPYVLRTGVTVIAPQEGEVWRRNLFAAVDVLNGNGEITGRSWIDEFGLLMGPIALCSTFSVGAVQEGMVAAEAEADVDADFKLPVVSETYDGWLSMSETFAVRPHHARAALDAARGGPVPEGNVGGGTGTNAHEFKAGTGTASRMIEIGGEHFMLGALVQANYGRREDLRLDGVPVGRLLPVSRIPGLFEDAGRKDGSIVVILATDAPLLPHQLKRLARRAALGLGRTGGFGYPTSGDIFLAFSTGNDLGRASGKGLDVAMSGLRALREMSLAPLLKAAVEATEEAIWNSLTMAETMVGRRGRTSHALPLDLLLEVAPPPGRA</sequence>
<gene>
    <name evidence="2" type="ORF">SAMN07250955_102299</name>
</gene>
<dbReference type="Proteomes" id="UP000197065">
    <property type="component" value="Unassembled WGS sequence"/>
</dbReference>
<comment type="similarity">
    <text evidence="1">Belongs to the peptidase S58 family.</text>
</comment>
<accession>A0A212QQB6</accession>
<dbReference type="Gene3D" id="3.60.70.12">
    <property type="entry name" value="L-amino peptidase D-ALA esterase/amidase"/>
    <property type="match status" value="1"/>
</dbReference>
<dbReference type="Pfam" id="PF03576">
    <property type="entry name" value="Peptidase_S58"/>
    <property type="match status" value="1"/>
</dbReference>
<keyword evidence="2" id="KW-0645">Protease</keyword>
<dbReference type="InterPro" id="IPR016117">
    <property type="entry name" value="ArgJ-like_dom_sf"/>
</dbReference>
<dbReference type="EMBL" id="FYEH01000002">
    <property type="protein sequence ID" value="SNB61609.1"/>
    <property type="molecule type" value="Genomic_DNA"/>
</dbReference>
<dbReference type="InterPro" id="IPR005321">
    <property type="entry name" value="Peptidase_S58_DmpA"/>
</dbReference>
<dbReference type="AlphaFoldDB" id="A0A212QQB6"/>